<dbReference type="EMBL" id="KB097143">
    <property type="protein sequence ID" value="ESN99289.1"/>
    <property type="molecule type" value="Genomic_DNA"/>
</dbReference>
<evidence type="ECO:0000256" key="1">
    <source>
        <dbReference type="SAM" id="Phobius"/>
    </source>
</evidence>
<protein>
    <recommendedName>
        <fullName evidence="5">Ion transport domain-containing protein</fullName>
    </recommendedName>
</protein>
<gene>
    <name evidence="3" type="primary">20214021</name>
    <name evidence="2" type="ORF">HELRODRAFT_67143</name>
</gene>
<dbReference type="KEGG" id="hro:HELRODRAFT_67143"/>
<dbReference type="CTD" id="20214021"/>
<dbReference type="InParanoid" id="T1FYX3"/>
<evidence type="ECO:0000313" key="3">
    <source>
        <dbReference type="EnsemblMetazoa" id="HelroP67143"/>
    </source>
</evidence>
<organism evidence="3 4">
    <name type="scientific">Helobdella robusta</name>
    <name type="common">Californian leech</name>
    <dbReference type="NCBI Taxonomy" id="6412"/>
    <lineage>
        <taxon>Eukaryota</taxon>
        <taxon>Metazoa</taxon>
        <taxon>Spiralia</taxon>
        <taxon>Lophotrochozoa</taxon>
        <taxon>Annelida</taxon>
        <taxon>Clitellata</taxon>
        <taxon>Hirudinea</taxon>
        <taxon>Rhynchobdellida</taxon>
        <taxon>Glossiphoniidae</taxon>
        <taxon>Helobdella</taxon>
    </lineage>
</organism>
<reference evidence="4" key="1">
    <citation type="submission" date="2012-12" db="EMBL/GenBank/DDBJ databases">
        <authorList>
            <person name="Hellsten U."/>
            <person name="Grimwood J."/>
            <person name="Chapman J.A."/>
            <person name="Shapiro H."/>
            <person name="Aerts A."/>
            <person name="Otillar R.P."/>
            <person name="Terry A.Y."/>
            <person name="Boore J.L."/>
            <person name="Simakov O."/>
            <person name="Marletaz F."/>
            <person name="Cho S.-J."/>
            <person name="Edsinger-Gonzales E."/>
            <person name="Havlak P."/>
            <person name="Kuo D.-H."/>
            <person name="Larsson T."/>
            <person name="Lv J."/>
            <person name="Arendt D."/>
            <person name="Savage R."/>
            <person name="Osoegawa K."/>
            <person name="de Jong P."/>
            <person name="Lindberg D.R."/>
            <person name="Seaver E.C."/>
            <person name="Weisblat D.A."/>
            <person name="Putnam N.H."/>
            <person name="Grigoriev I.V."/>
            <person name="Rokhsar D.S."/>
        </authorList>
    </citation>
    <scope>NUCLEOTIDE SEQUENCE</scope>
</reference>
<dbReference type="RefSeq" id="XP_009022535.1">
    <property type="nucleotide sequence ID" value="XM_009024287.1"/>
</dbReference>
<name>T1FYX3_HELRO</name>
<keyword evidence="1" id="KW-0472">Membrane</keyword>
<keyword evidence="1" id="KW-0812">Transmembrane</keyword>
<feature type="transmembrane region" description="Helical" evidence="1">
    <location>
        <begin position="49"/>
        <end position="68"/>
    </location>
</feature>
<dbReference type="GeneID" id="20214021"/>
<keyword evidence="4" id="KW-1185">Reference proteome</keyword>
<evidence type="ECO:0000313" key="4">
    <source>
        <dbReference type="Proteomes" id="UP000015101"/>
    </source>
</evidence>
<reference evidence="2 4" key="2">
    <citation type="journal article" date="2013" name="Nature">
        <title>Insights into bilaterian evolution from three spiralian genomes.</title>
        <authorList>
            <person name="Simakov O."/>
            <person name="Marletaz F."/>
            <person name="Cho S.J."/>
            <person name="Edsinger-Gonzales E."/>
            <person name="Havlak P."/>
            <person name="Hellsten U."/>
            <person name="Kuo D.H."/>
            <person name="Larsson T."/>
            <person name="Lv J."/>
            <person name="Arendt D."/>
            <person name="Savage R."/>
            <person name="Osoegawa K."/>
            <person name="de Jong P."/>
            <person name="Grimwood J."/>
            <person name="Chapman J.A."/>
            <person name="Shapiro H."/>
            <person name="Aerts A."/>
            <person name="Otillar R.P."/>
            <person name="Terry A.Y."/>
            <person name="Boore J.L."/>
            <person name="Grigoriev I.V."/>
            <person name="Lindberg D.R."/>
            <person name="Seaver E.C."/>
            <person name="Weisblat D.A."/>
            <person name="Putnam N.H."/>
            <person name="Rokhsar D.S."/>
        </authorList>
    </citation>
    <scope>NUCLEOTIDE SEQUENCE</scope>
</reference>
<dbReference type="AlphaFoldDB" id="T1FYX3"/>
<dbReference type="EnsemblMetazoa" id="HelroT67143">
    <property type="protein sequence ID" value="HelroP67143"/>
    <property type="gene ID" value="HelroG67143"/>
</dbReference>
<proteinExistence type="predicted"/>
<dbReference type="OrthoDB" id="6155763at2759"/>
<sequence length="70" mass="8467">RCFRHAAPRLWNGLPAELRSCTSLSAFKRMLKNIYWQHRAKSCNRRFQNFRIIIIIVIIIINVIVYNFKF</sequence>
<reference evidence="3" key="3">
    <citation type="submission" date="2015-06" db="UniProtKB">
        <authorList>
            <consortium name="EnsemblMetazoa"/>
        </authorList>
    </citation>
    <scope>IDENTIFICATION</scope>
</reference>
<keyword evidence="1" id="KW-1133">Transmembrane helix</keyword>
<dbReference type="Proteomes" id="UP000015101">
    <property type="component" value="Unassembled WGS sequence"/>
</dbReference>
<dbReference type="HOGENOM" id="CLU_2765102_0_0_1"/>
<dbReference type="EMBL" id="AMQM01001180">
    <property type="status" value="NOT_ANNOTATED_CDS"/>
    <property type="molecule type" value="Genomic_DNA"/>
</dbReference>
<evidence type="ECO:0008006" key="5">
    <source>
        <dbReference type="Google" id="ProtNLM"/>
    </source>
</evidence>
<evidence type="ECO:0000313" key="2">
    <source>
        <dbReference type="EMBL" id="ESN99289.1"/>
    </source>
</evidence>
<accession>T1FYX3</accession>